<name>A0ABU0H7C0_9HYPH</name>
<dbReference type="PANTHER" id="PTHR24321:SF8">
    <property type="entry name" value="ESTRADIOL 17-BETA-DEHYDROGENASE 8-RELATED"/>
    <property type="match status" value="1"/>
</dbReference>
<dbReference type="InterPro" id="IPR002347">
    <property type="entry name" value="SDR_fam"/>
</dbReference>
<evidence type="ECO:0000313" key="5">
    <source>
        <dbReference type="EMBL" id="MDQ0438201.1"/>
    </source>
</evidence>
<dbReference type="InterPro" id="IPR057326">
    <property type="entry name" value="KR_dom"/>
</dbReference>
<feature type="domain" description="Ketoreductase" evidence="4">
    <location>
        <begin position="7"/>
        <end position="187"/>
    </location>
</feature>
<evidence type="ECO:0000256" key="3">
    <source>
        <dbReference type="ARBA" id="ARBA00023027"/>
    </source>
</evidence>
<evidence type="ECO:0000259" key="4">
    <source>
        <dbReference type="SMART" id="SM00822"/>
    </source>
</evidence>
<dbReference type="PANTHER" id="PTHR24321">
    <property type="entry name" value="DEHYDROGENASES, SHORT CHAIN"/>
    <property type="match status" value="1"/>
</dbReference>
<keyword evidence="3" id="KW-0520">NAD</keyword>
<dbReference type="Gene3D" id="3.40.50.720">
    <property type="entry name" value="NAD(P)-binding Rossmann-like Domain"/>
    <property type="match status" value="1"/>
</dbReference>
<dbReference type="EMBL" id="JAUSVO010000003">
    <property type="protein sequence ID" value="MDQ0438201.1"/>
    <property type="molecule type" value="Genomic_DNA"/>
</dbReference>
<dbReference type="SMART" id="SM00822">
    <property type="entry name" value="PKS_KR"/>
    <property type="match status" value="1"/>
</dbReference>
<dbReference type="CDD" id="cd05233">
    <property type="entry name" value="SDR_c"/>
    <property type="match status" value="1"/>
</dbReference>
<dbReference type="Pfam" id="PF13561">
    <property type="entry name" value="adh_short_C2"/>
    <property type="match status" value="1"/>
</dbReference>
<keyword evidence="6" id="KW-1185">Reference proteome</keyword>
<dbReference type="Proteomes" id="UP001241603">
    <property type="component" value="Unassembled WGS sequence"/>
</dbReference>
<dbReference type="EC" id="1.1.1.385" evidence="5"/>
<dbReference type="PRINTS" id="PR00080">
    <property type="entry name" value="SDRFAMILY"/>
</dbReference>
<dbReference type="SUPFAM" id="SSF51735">
    <property type="entry name" value="NAD(P)-binding Rossmann-fold domains"/>
    <property type="match status" value="1"/>
</dbReference>
<evidence type="ECO:0000313" key="6">
    <source>
        <dbReference type="Proteomes" id="UP001241603"/>
    </source>
</evidence>
<reference evidence="5 6" key="1">
    <citation type="submission" date="2023-07" db="EMBL/GenBank/DDBJ databases">
        <title>Genomic Encyclopedia of Type Strains, Phase IV (KMG-IV): sequencing the most valuable type-strain genomes for metagenomic binning, comparative biology and taxonomic classification.</title>
        <authorList>
            <person name="Goeker M."/>
        </authorList>
    </citation>
    <scope>NUCLEOTIDE SEQUENCE [LARGE SCALE GENOMIC DNA]</scope>
    <source>
        <strain evidence="5 6">B6-8</strain>
    </source>
</reference>
<dbReference type="NCBIfam" id="NF005559">
    <property type="entry name" value="PRK07231.1"/>
    <property type="match status" value="1"/>
</dbReference>
<dbReference type="PRINTS" id="PR00081">
    <property type="entry name" value="GDHRDH"/>
</dbReference>
<protein>
    <submittedName>
        <fullName evidence="5">Dihydroanticapsin dehydrogenase</fullName>
        <ecNumber evidence="5">1.1.1.385</ecNumber>
    </submittedName>
</protein>
<sequence length="250" mass="25667">MARLANKRVLVIGAASGIGRAVAEAAVAEGARVVIADLAEEAGRATAQAIGPACDFLRCDVGDEESIVATVAEAAARLGGLDGLVNNAGLMRAGPLESMTANDWDRMMAVNGRGVFIATREAIRHLKASGGGSVVNTASLAAKRGGPGISGYAATKGAVMAFTTAAALELAPHKIRVNSVCPGFIDTPFNNPAIDFMGGRAEQEKIVKIMVPLGRQAIPEEVAPLYVYLLSDESGYVTAQALSIDGGVYN</sequence>
<organism evidence="5 6">
    <name type="scientific">Kaistia dalseonensis</name>
    <dbReference type="NCBI Taxonomy" id="410840"/>
    <lineage>
        <taxon>Bacteria</taxon>
        <taxon>Pseudomonadati</taxon>
        <taxon>Pseudomonadota</taxon>
        <taxon>Alphaproteobacteria</taxon>
        <taxon>Hyphomicrobiales</taxon>
        <taxon>Kaistiaceae</taxon>
        <taxon>Kaistia</taxon>
    </lineage>
</organism>
<dbReference type="RefSeq" id="WP_266349103.1">
    <property type="nucleotide sequence ID" value="NZ_JAPKNG010000003.1"/>
</dbReference>
<dbReference type="InterPro" id="IPR036291">
    <property type="entry name" value="NAD(P)-bd_dom_sf"/>
</dbReference>
<proteinExistence type="inferred from homology"/>
<dbReference type="PROSITE" id="PS00061">
    <property type="entry name" value="ADH_SHORT"/>
    <property type="match status" value="1"/>
</dbReference>
<keyword evidence="2 5" id="KW-0560">Oxidoreductase</keyword>
<comment type="similarity">
    <text evidence="1">Belongs to the short-chain dehydrogenases/reductases (SDR) family.</text>
</comment>
<comment type="caution">
    <text evidence="5">The sequence shown here is derived from an EMBL/GenBank/DDBJ whole genome shotgun (WGS) entry which is preliminary data.</text>
</comment>
<accession>A0ABU0H7C0</accession>
<evidence type="ECO:0000256" key="2">
    <source>
        <dbReference type="ARBA" id="ARBA00023002"/>
    </source>
</evidence>
<gene>
    <name evidence="5" type="ORF">QO014_002593</name>
</gene>
<dbReference type="InterPro" id="IPR020904">
    <property type="entry name" value="Sc_DH/Rdtase_CS"/>
</dbReference>
<dbReference type="GO" id="GO:0016491">
    <property type="term" value="F:oxidoreductase activity"/>
    <property type="evidence" value="ECO:0007669"/>
    <property type="project" value="UniProtKB-KW"/>
</dbReference>
<evidence type="ECO:0000256" key="1">
    <source>
        <dbReference type="ARBA" id="ARBA00006484"/>
    </source>
</evidence>